<feature type="region of interest" description="Disordered" evidence="1">
    <location>
        <begin position="60"/>
        <end position="82"/>
    </location>
</feature>
<organism evidence="2 3">
    <name type="scientific">Streptomyces scabiei</name>
    <dbReference type="NCBI Taxonomy" id="1930"/>
    <lineage>
        <taxon>Bacteria</taxon>
        <taxon>Bacillati</taxon>
        <taxon>Actinomycetota</taxon>
        <taxon>Actinomycetes</taxon>
        <taxon>Kitasatosporales</taxon>
        <taxon>Streptomycetaceae</taxon>
        <taxon>Streptomyces</taxon>
    </lineage>
</organism>
<proteinExistence type="predicted"/>
<sequence length="82" mass="8698">MPSIQATGHPLSVIFATGTQTWWAADVRLGGHSPGSPCRLMVATTDPATLPEEATWYPATTCPTPTHPIQPTARTHPPASRP</sequence>
<dbReference type="Proteomes" id="UP000067448">
    <property type="component" value="Unassembled WGS sequence"/>
</dbReference>
<protein>
    <submittedName>
        <fullName evidence="2">Uncharacterized protein</fullName>
    </submittedName>
</protein>
<reference evidence="2 3" key="2">
    <citation type="journal article" date="2016" name="Genome Announc.">
        <title>Draft Genome Sequences of Streptomyces scabiei S58, Streptomyces turgidiscabies T45, and Streptomyces acidiscabies a10, the Pathogens of Potato Common Scab, Isolated in Japan.</title>
        <authorList>
            <person name="Tomihama T."/>
            <person name="Nishi Y."/>
            <person name="Sakai M."/>
            <person name="Ikenaga M."/>
            <person name="Okubo T."/>
            <person name="Ikeda S."/>
        </authorList>
    </citation>
    <scope>NUCLEOTIDE SEQUENCE [LARGE SCALE GENOMIC DNA]</scope>
    <source>
        <strain evidence="2 3">S58</strain>
    </source>
</reference>
<reference evidence="3" key="3">
    <citation type="submission" date="2016-02" db="EMBL/GenBank/DDBJ databases">
        <title>Draft genome of pathogenic Streptomyces sp. in Japan.</title>
        <authorList>
            <person name="Tomihama T."/>
            <person name="Ikenaga M."/>
            <person name="Sakai M."/>
            <person name="Okubo T."/>
            <person name="Ikeda S."/>
        </authorList>
    </citation>
    <scope>NUCLEOTIDE SEQUENCE [LARGE SCALE GENOMIC DNA]</scope>
    <source>
        <strain evidence="3">S58</strain>
    </source>
</reference>
<feature type="compositionally biased region" description="Polar residues" evidence="1">
    <location>
        <begin position="61"/>
        <end position="73"/>
    </location>
</feature>
<reference evidence="3" key="1">
    <citation type="submission" date="2015-11" db="EMBL/GenBank/DDBJ databases">
        <authorList>
            <consortium name="Cross-ministerial Strategic Innovation Promotion Program (SIP) consortium"/>
            <person name="Tomihama T."/>
            <person name="Ikenaga M."/>
            <person name="Sakai M."/>
            <person name="Okubo T."/>
            <person name="Ikeda S."/>
        </authorList>
    </citation>
    <scope>NUCLEOTIDE SEQUENCE [LARGE SCALE GENOMIC DNA]</scope>
    <source>
        <strain evidence="3">S58</strain>
    </source>
</reference>
<dbReference type="AlphaFoldDB" id="A0A124C5P9"/>
<evidence type="ECO:0000256" key="1">
    <source>
        <dbReference type="SAM" id="MobiDB-lite"/>
    </source>
</evidence>
<name>A0A124C5P9_STRSC</name>
<gene>
    <name evidence="2" type="ORF">SsS58_08701</name>
</gene>
<comment type="caution">
    <text evidence="2">The sequence shown here is derived from an EMBL/GenBank/DDBJ whole genome shotgun (WGS) entry which is preliminary data.</text>
</comment>
<evidence type="ECO:0000313" key="3">
    <source>
        <dbReference type="Proteomes" id="UP000067448"/>
    </source>
</evidence>
<evidence type="ECO:0000313" key="2">
    <source>
        <dbReference type="EMBL" id="GAQ68242.1"/>
    </source>
</evidence>
<accession>A0A124C5P9</accession>
<dbReference type="EMBL" id="BCMM01000096">
    <property type="protein sequence ID" value="GAQ68242.1"/>
    <property type="molecule type" value="Genomic_DNA"/>
</dbReference>